<evidence type="ECO:0008006" key="4">
    <source>
        <dbReference type="Google" id="ProtNLM"/>
    </source>
</evidence>
<evidence type="ECO:0000313" key="3">
    <source>
        <dbReference type="EMBL" id="JAE20564.1"/>
    </source>
</evidence>
<dbReference type="PANTHER" id="PTHR48048:SF23">
    <property type="entry name" value="GLYCOSYLTRANSFERASE"/>
    <property type="match status" value="1"/>
</dbReference>
<reference evidence="3" key="1">
    <citation type="submission" date="2014-09" db="EMBL/GenBank/DDBJ databases">
        <authorList>
            <person name="Magalhaes I.L.F."/>
            <person name="Oliveira U."/>
            <person name="Santos F.R."/>
            <person name="Vidigal T.H.D.A."/>
            <person name="Brescovit A.D."/>
            <person name="Santos A.J."/>
        </authorList>
    </citation>
    <scope>NUCLEOTIDE SEQUENCE</scope>
    <source>
        <tissue evidence="3">Shoot tissue taken approximately 20 cm above the soil surface</tissue>
    </source>
</reference>
<dbReference type="GO" id="GO:0035251">
    <property type="term" value="F:UDP-glucosyltransferase activity"/>
    <property type="evidence" value="ECO:0007669"/>
    <property type="project" value="InterPro"/>
</dbReference>
<name>A0A0A9GAT4_ARUDO</name>
<proteinExistence type="inferred from homology"/>
<dbReference type="CDD" id="cd03784">
    <property type="entry name" value="GT1_Gtf-like"/>
    <property type="match status" value="1"/>
</dbReference>
<sequence length="208" mass="22418">MAARMQEARGILVNSFESLEPRAARALRDGLCVPGRRTPPAYFVGPLVSAGGDKEHACLRWLDAQPDRSVVFLCFGSMGTLPKHQLEEIAIGLESSGQRFLWVVRSPPGAGDDLDALLPAGFQERTKGRGLAVGGWAPQAAVLLHRAAGAFVTHCWWNSTLEGVAAGLPLLCWPLYAEQRLNKVWVVEEMELGVEIGWGGPAPPATAR</sequence>
<dbReference type="FunFam" id="3.40.50.2000:FF:000056">
    <property type="entry name" value="Glycosyltransferase"/>
    <property type="match status" value="1"/>
</dbReference>
<accession>A0A0A9GAT4</accession>
<dbReference type="SUPFAM" id="SSF53756">
    <property type="entry name" value="UDP-Glycosyltransferase/glycogen phosphorylase"/>
    <property type="match status" value="1"/>
</dbReference>
<organism evidence="3">
    <name type="scientific">Arundo donax</name>
    <name type="common">Giant reed</name>
    <name type="synonym">Donax arundinaceus</name>
    <dbReference type="NCBI Taxonomy" id="35708"/>
    <lineage>
        <taxon>Eukaryota</taxon>
        <taxon>Viridiplantae</taxon>
        <taxon>Streptophyta</taxon>
        <taxon>Embryophyta</taxon>
        <taxon>Tracheophyta</taxon>
        <taxon>Spermatophyta</taxon>
        <taxon>Magnoliopsida</taxon>
        <taxon>Liliopsida</taxon>
        <taxon>Poales</taxon>
        <taxon>Poaceae</taxon>
        <taxon>PACMAD clade</taxon>
        <taxon>Arundinoideae</taxon>
        <taxon>Arundineae</taxon>
        <taxon>Arundo</taxon>
    </lineage>
</organism>
<dbReference type="PANTHER" id="PTHR48048">
    <property type="entry name" value="GLYCOSYLTRANSFERASE"/>
    <property type="match status" value="1"/>
</dbReference>
<comment type="similarity">
    <text evidence="1">Belongs to the UDP-glycosyltransferase family.</text>
</comment>
<keyword evidence="2" id="KW-0808">Transferase</keyword>
<dbReference type="InterPro" id="IPR050481">
    <property type="entry name" value="UDP-glycosyltransf_plant"/>
</dbReference>
<dbReference type="AlphaFoldDB" id="A0A0A9GAT4"/>
<evidence type="ECO:0000256" key="2">
    <source>
        <dbReference type="ARBA" id="ARBA00022679"/>
    </source>
</evidence>
<dbReference type="Pfam" id="PF00201">
    <property type="entry name" value="UDPGT"/>
    <property type="match status" value="1"/>
</dbReference>
<protein>
    <recommendedName>
        <fullName evidence="4">UDP-glycosyltransferases domain-containing protein</fullName>
    </recommendedName>
</protein>
<dbReference type="InterPro" id="IPR002213">
    <property type="entry name" value="UDP_glucos_trans"/>
</dbReference>
<reference evidence="3" key="2">
    <citation type="journal article" date="2015" name="Data Brief">
        <title>Shoot transcriptome of the giant reed, Arundo donax.</title>
        <authorList>
            <person name="Barrero R.A."/>
            <person name="Guerrero F.D."/>
            <person name="Moolhuijzen P."/>
            <person name="Goolsby J.A."/>
            <person name="Tidwell J."/>
            <person name="Bellgard S.E."/>
            <person name="Bellgard M.I."/>
        </authorList>
    </citation>
    <scope>NUCLEOTIDE SEQUENCE</scope>
    <source>
        <tissue evidence="3">Shoot tissue taken approximately 20 cm above the soil surface</tissue>
    </source>
</reference>
<dbReference type="Gene3D" id="3.40.50.2000">
    <property type="entry name" value="Glycogen Phosphorylase B"/>
    <property type="match status" value="2"/>
</dbReference>
<dbReference type="EMBL" id="GBRH01177332">
    <property type="protein sequence ID" value="JAE20564.1"/>
    <property type="molecule type" value="Transcribed_RNA"/>
</dbReference>
<evidence type="ECO:0000256" key="1">
    <source>
        <dbReference type="ARBA" id="ARBA00009995"/>
    </source>
</evidence>